<name>A0ABZ1P368_STRVL</name>
<evidence type="ECO:0000313" key="6">
    <source>
        <dbReference type="Proteomes" id="UP001341259"/>
    </source>
</evidence>
<dbReference type="Gene3D" id="3.40.50.300">
    <property type="entry name" value="P-loop containing nucleotide triphosphate hydrolases"/>
    <property type="match status" value="1"/>
</dbReference>
<dbReference type="InterPro" id="IPR050093">
    <property type="entry name" value="ABC_SmlMolc_Importer"/>
</dbReference>
<dbReference type="PROSITE" id="PS50893">
    <property type="entry name" value="ABC_TRANSPORTER_2"/>
    <property type="match status" value="1"/>
</dbReference>
<keyword evidence="3 5" id="KW-0067">ATP-binding</keyword>
<dbReference type="Proteomes" id="UP001341259">
    <property type="component" value="Chromosome"/>
</dbReference>
<gene>
    <name evidence="5" type="ORF">OHB29_39020</name>
</gene>
<evidence type="ECO:0000313" key="5">
    <source>
        <dbReference type="EMBL" id="WUG98493.1"/>
    </source>
</evidence>
<protein>
    <submittedName>
        <fullName evidence="5">ATP-binding cassette domain-containing protein</fullName>
    </submittedName>
</protein>
<dbReference type="EMBL" id="CP107906">
    <property type="protein sequence ID" value="WUG98493.1"/>
    <property type="molecule type" value="Genomic_DNA"/>
</dbReference>
<dbReference type="PANTHER" id="PTHR42781:SF4">
    <property type="entry name" value="SPERMIDINE_PUTRESCINE IMPORT ATP-BINDING PROTEIN POTA"/>
    <property type="match status" value="1"/>
</dbReference>
<sequence>MNPRPRTGQLMAQLIDVSVRRGGKQILDGISLTIDCGRVLALLGRSGAGKSTLLQVLTGDLAPSEGEIDSGGHDLKKGTVHQAPLLFPWLTVRENAGLGQTYAANRDVPDRLVDELLDLLGLTAMADSYAEQISGGQAQRVALARALAIAPDVLLLDEPFSALDPLTRTELQTWLRRQVTERGWTTVMVTHDIDEALVLADQIVLLGTGGRIANRWTNHPEQHDGPPGRSTRRAELRAEIQAAYHTADKEPAHV</sequence>
<dbReference type="GO" id="GO:0005524">
    <property type="term" value="F:ATP binding"/>
    <property type="evidence" value="ECO:0007669"/>
    <property type="project" value="UniProtKB-KW"/>
</dbReference>
<dbReference type="InterPro" id="IPR027417">
    <property type="entry name" value="P-loop_NTPase"/>
</dbReference>
<dbReference type="InterPro" id="IPR003593">
    <property type="entry name" value="AAA+_ATPase"/>
</dbReference>
<keyword evidence="1" id="KW-0813">Transport</keyword>
<dbReference type="PANTHER" id="PTHR42781">
    <property type="entry name" value="SPERMIDINE/PUTRESCINE IMPORT ATP-BINDING PROTEIN POTA"/>
    <property type="match status" value="1"/>
</dbReference>
<dbReference type="InterPro" id="IPR003439">
    <property type="entry name" value="ABC_transporter-like_ATP-bd"/>
</dbReference>
<dbReference type="RefSeq" id="WP_328346361.1">
    <property type="nucleotide sequence ID" value="NZ_CP107906.1"/>
</dbReference>
<proteinExistence type="predicted"/>
<evidence type="ECO:0000259" key="4">
    <source>
        <dbReference type="PROSITE" id="PS50893"/>
    </source>
</evidence>
<evidence type="ECO:0000256" key="1">
    <source>
        <dbReference type="ARBA" id="ARBA00022448"/>
    </source>
</evidence>
<dbReference type="InterPro" id="IPR017871">
    <property type="entry name" value="ABC_transporter-like_CS"/>
</dbReference>
<dbReference type="SUPFAM" id="SSF52540">
    <property type="entry name" value="P-loop containing nucleoside triphosphate hydrolases"/>
    <property type="match status" value="1"/>
</dbReference>
<organism evidence="5 6">
    <name type="scientific">Streptomyces violaceus</name>
    <name type="common">Streptomyces venezuelae</name>
    <dbReference type="NCBI Taxonomy" id="1936"/>
    <lineage>
        <taxon>Bacteria</taxon>
        <taxon>Bacillati</taxon>
        <taxon>Actinomycetota</taxon>
        <taxon>Actinomycetes</taxon>
        <taxon>Kitasatosporales</taxon>
        <taxon>Streptomycetaceae</taxon>
        <taxon>Streptomyces</taxon>
    </lineage>
</organism>
<reference evidence="5 6" key="1">
    <citation type="submission" date="2022-10" db="EMBL/GenBank/DDBJ databases">
        <title>The complete genomes of actinobacterial strains from the NBC collection.</title>
        <authorList>
            <person name="Joergensen T.S."/>
            <person name="Alvarez Arevalo M."/>
            <person name="Sterndorff E.B."/>
            <person name="Faurdal D."/>
            <person name="Vuksanovic O."/>
            <person name="Mourched A.-S."/>
            <person name="Charusanti P."/>
            <person name="Shaw S."/>
            <person name="Blin K."/>
            <person name="Weber T."/>
        </authorList>
    </citation>
    <scope>NUCLEOTIDE SEQUENCE [LARGE SCALE GENOMIC DNA]</scope>
    <source>
        <strain evidence="5 6">NBC_00456</strain>
    </source>
</reference>
<dbReference type="PROSITE" id="PS00211">
    <property type="entry name" value="ABC_TRANSPORTER_1"/>
    <property type="match status" value="1"/>
</dbReference>
<evidence type="ECO:0000256" key="3">
    <source>
        <dbReference type="ARBA" id="ARBA00022840"/>
    </source>
</evidence>
<accession>A0ABZ1P368</accession>
<keyword evidence="2" id="KW-0547">Nucleotide-binding</keyword>
<evidence type="ECO:0000256" key="2">
    <source>
        <dbReference type="ARBA" id="ARBA00022741"/>
    </source>
</evidence>
<dbReference type="SMART" id="SM00382">
    <property type="entry name" value="AAA"/>
    <property type="match status" value="1"/>
</dbReference>
<keyword evidence="6" id="KW-1185">Reference proteome</keyword>
<feature type="domain" description="ABC transporter" evidence="4">
    <location>
        <begin position="12"/>
        <end position="233"/>
    </location>
</feature>
<dbReference type="Pfam" id="PF00005">
    <property type="entry name" value="ABC_tran"/>
    <property type="match status" value="1"/>
</dbReference>